<dbReference type="GeneID" id="20812103"/>
<dbReference type="AlphaFoldDB" id="W4G8W7"/>
<feature type="compositionally biased region" description="Basic and acidic residues" evidence="1">
    <location>
        <begin position="21"/>
        <end position="31"/>
    </location>
</feature>
<dbReference type="OrthoDB" id="75903at2759"/>
<protein>
    <submittedName>
        <fullName evidence="2">Uncharacterized protein</fullName>
    </submittedName>
</protein>
<proteinExistence type="predicted"/>
<dbReference type="EMBL" id="KI913139">
    <property type="protein sequence ID" value="ETV75731.1"/>
    <property type="molecule type" value="Genomic_DNA"/>
</dbReference>
<evidence type="ECO:0000313" key="2">
    <source>
        <dbReference type="EMBL" id="ETV75731.1"/>
    </source>
</evidence>
<feature type="region of interest" description="Disordered" evidence="1">
    <location>
        <begin position="16"/>
        <end position="64"/>
    </location>
</feature>
<accession>W4G8W7</accession>
<dbReference type="RefSeq" id="XP_009834862.1">
    <property type="nucleotide sequence ID" value="XM_009836560.1"/>
</dbReference>
<gene>
    <name evidence="2" type="ORF">H257_10107</name>
</gene>
<evidence type="ECO:0000256" key="1">
    <source>
        <dbReference type="SAM" id="MobiDB-lite"/>
    </source>
</evidence>
<sequence length="133" mass="15380">MHLELPSSRWWRSLGLVPRHTKSDKPPEKSKTSFFKWRRQSTVGVADDDESTPPPPPAISNNVVAPPATDVVEVEPPTKRMQVPVAIPLEYLYKRETFVGGKKVPYTRLHAKQRRMRLIIYDRIHEDKPILVF</sequence>
<reference evidence="2" key="1">
    <citation type="submission" date="2013-12" db="EMBL/GenBank/DDBJ databases">
        <title>The Genome Sequence of Aphanomyces astaci APO3.</title>
        <authorList>
            <consortium name="The Broad Institute Genomics Platform"/>
            <person name="Russ C."/>
            <person name="Tyler B."/>
            <person name="van West P."/>
            <person name="Dieguez-Uribeondo J."/>
            <person name="Young S.K."/>
            <person name="Zeng Q."/>
            <person name="Gargeya S."/>
            <person name="Fitzgerald M."/>
            <person name="Abouelleil A."/>
            <person name="Alvarado L."/>
            <person name="Chapman S.B."/>
            <person name="Gainer-Dewar J."/>
            <person name="Goldberg J."/>
            <person name="Griggs A."/>
            <person name="Gujja S."/>
            <person name="Hansen M."/>
            <person name="Howarth C."/>
            <person name="Imamovic A."/>
            <person name="Ireland A."/>
            <person name="Larimer J."/>
            <person name="McCowan C."/>
            <person name="Murphy C."/>
            <person name="Pearson M."/>
            <person name="Poon T.W."/>
            <person name="Priest M."/>
            <person name="Roberts A."/>
            <person name="Saif S."/>
            <person name="Shea T."/>
            <person name="Sykes S."/>
            <person name="Wortman J."/>
            <person name="Nusbaum C."/>
            <person name="Birren B."/>
        </authorList>
    </citation>
    <scope>NUCLEOTIDE SEQUENCE [LARGE SCALE GENOMIC DNA]</scope>
    <source>
        <strain evidence="2">APO3</strain>
    </source>
</reference>
<name>W4G8W7_APHAT</name>
<dbReference type="VEuPathDB" id="FungiDB:H257_10107"/>
<organism evidence="2">
    <name type="scientific">Aphanomyces astaci</name>
    <name type="common">Crayfish plague agent</name>
    <dbReference type="NCBI Taxonomy" id="112090"/>
    <lineage>
        <taxon>Eukaryota</taxon>
        <taxon>Sar</taxon>
        <taxon>Stramenopiles</taxon>
        <taxon>Oomycota</taxon>
        <taxon>Saprolegniomycetes</taxon>
        <taxon>Saprolegniales</taxon>
        <taxon>Verrucalvaceae</taxon>
        <taxon>Aphanomyces</taxon>
    </lineage>
</organism>